<organism evidence="10 11">
    <name type="scientific">Pseudoalteromonas spongiae</name>
    <dbReference type="NCBI Taxonomy" id="298657"/>
    <lineage>
        <taxon>Bacteria</taxon>
        <taxon>Pseudomonadati</taxon>
        <taxon>Pseudomonadota</taxon>
        <taxon>Gammaproteobacteria</taxon>
        <taxon>Alteromonadales</taxon>
        <taxon>Pseudoalteromonadaceae</taxon>
        <taxon>Pseudoalteromonas</taxon>
    </lineage>
</organism>
<evidence type="ECO:0000256" key="8">
    <source>
        <dbReference type="HAMAP-Rule" id="MF_00835"/>
    </source>
</evidence>
<dbReference type="EMBL" id="JBAWKS010000001">
    <property type="protein sequence ID" value="MEI4549512.1"/>
    <property type="molecule type" value="Genomic_DNA"/>
</dbReference>
<reference evidence="10 11" key="1">
    <citation type="submission" date="2023-12" db="EMBL/GenBank/DDBJ databases">
        <title>Friends and Foes: Symbiotic and Algicidal bacterial influence on Karenia brevis blooms.</title>
        <authorList>
            <person name="Fei C."/>
            <person name="Mohamed A.R."/>
            <person name="Booker A."/>
            <person name="Arshad M."/>
            <person name="Klass S."/>
            <person name="Ahn S."/>
            <person name="Gilbert P.M."/>
            <person name="Heil C.A."/>
            <person name="Martinez J.M."/>
            <person name="Amin S.A."/>
        </authorList>
    </citation>
    <scope>NUCLEOTIDE SEQUENCE [LARGE SCALE GENOMIC DNA]</scope>
    <source>
        <strain evidence="10 11">CE15</strain>
    </source>
</reference>
<keyword evidence="11" id="KW-1185">Reference proteome</keyword>
<sequence>MMLSTLTKKQATASHFSKAAERYQSHAHVQKQAADILLKSLGARYKVALDLGCGPFVNSFELKKRCDYLVSMDLSESMLQQGVTPSICADMDTLPFQGDCFDLIFSNFAMQWSSDLAALLTHFYRVLKPGGRAHFSIVADGTLQEIKHAFSVLDNEPHINSFVTQNDIANAVAHTPFKLISSSFCHHKIFYDSPKLALNSIKEIGANHKVNSSEQPSGLMGKRKYRALLANYPKEQGQFPVSYQVAYIVIEK</sequence>
<dbReference type="NCBIfam" id="TIGR02072">
    <property type="entry name" value="BioC"/>
    <property type="match status" value="1"/>
</dbReference>
<comment type="function">
    <text evidence="8">Converts the free carboxyl group of a malonyl-thioester to its methyl ester by transfer of a methyl group from S-adenosyl-L-methionine (SAM). It allows to synthesize pimeloyl-ACP via the fatty acid synthetic pathway.</text>
</comment>
<evidence type="ECO:0000256" key="7">
    <source>
        <dbReference type="ARBA" id="ARBA00022756"/>
    </source>
</evidence>
<dbReference type="GO" id="GO:0102130">
    <property type="term" value="F:malonyl-CoA methyltransferase activity"/>
    <property type="evidence" value="ECO:0007669"/>
    <property type="project" value="UniProtKB-EC"/>
</dbReference>
<feature type="domain" description="Methyltransferase type 11" evidence="9">
    <location>
        <begin position="49"/>
        <end position="133"/>
    </location>
</feature>
<keyword evidence="7 8" id="KW-0093">Biotin biosynthesis</keyword>
<evidence type="ECO:0000313" key="11">
    <source>
        <dbReference type="Proteomes" id="UP001382455"/>
    </source>
</evidence>
<evidence type="ECO:0000256" key="1">
    <source>
        <dbReference type="ARBA" id="ARBA00000852"/>
    </source>
</evidence>
<comment type="similarity">
    <text evidence="8">Belongs to the methyltransferase superfamily.</text>
</comment>
<evidence type="ECO:0000256" key="3">
    <source>
        <dbReference type="ARBA" id="ARBA00012327"/>
    </source>
</evidence>
<evidence type="ECO:0000256" key="6">
    <source>
        <dbReference type="ARBA" id="ARBA00022691"/>
    </source>
</evidence>
<dbReference type="HAMAP" id="MF_00835">
    <property type="entry name" value="BioC"/>
    <property type="match status" value="1"/>
</dbReference>
<dbReference type="SUPFAM" id="SSF53335">
    <property type="entry name" value="S-adenosyl-L-methionine-dependent methyltransferases"/>
    <property type="match status" value="1"/>
</dbReference>
<keyword evidence="5 8" id="KW-0808">Transferase</keyword>
<dbReference type="Proteomes" id="UP001382455">
    <property type="component" value="Unassembled WGS sequence"/>
</dbReference>
<evidence type="ECO:0000256" key="2">
    <source>
        <dbReference type="ARBA" id="ARBA00004746"/>
    </source>
</evidence>
<dbReference type="GO" id="GO:0032259">
    <property type="term" value="P:methylation"/>
    <property type="evidence" value="ECO:0007669"/>
    <property type="project" value="UniProtKB-KW"/>
</dbReference>
<gene>
    <name evidence="8 10" type="primary">bioC</name>
    <name evidence="10" type="ORF">WAE96_07315</name>
</gene>
<evidence type="ECO:0000256" key="4">
    <source>
        <dbReference type="ARBA" id="ARBA00022603"/>
    </source>
</evidence>
<dbReference type="EC" id="2.1.1.197" evidence="3 8"/>
<protein>
    <recommendedName>
        <fullName evidence="3 8">Malonyl-[acyl-carrier protein] O-methyltransferase</fullName>
        <shortName evidence="8">Malonyl-ACP O-methyltransferase</shortName>
        <ecNumber evidence="3 8">2.1.1.197</ecNumber>
    </recommendedName>
    <alternativeName>
        <fullName evidence="8">Biotin synthesis protein BioC</fullName>
    </alternativeName>
</protein>
<dbReference type="PANTHER" id="PTHR13090">
    <property type="entry name" value="ARGININE-HYDROXYLASE NDUFAF5, MITOCHONDRIAL"/>
    <property type="match status" value="1"/>
</dbReference>
<dbReference type="Gene3D" id="3.40.50.150">
    <property type="entry name" value="Vaccinia Virus protein VP39"/>
    <property type="match status" value="1"/>
</dbReference>
<dbReference type="InterPro" id="IPR050602">
    <property type="entry name" value="Malonyl-ACP_OMT"/>
</dbReference>
<dbReference type="PANTHER" id="PTHR13090:SF1">
    <property type="entry name" value="ARGININE-HYDROXYLASE NDUFAF5, MITOCHONDRIAL"/>
    <property type="match status" value="1"/>
</dbReference>
<accession>A0ABU8ERB3</accession>
<dbReference type="CDD" id="cd02440">
    <property type="entry name" value="AdoMet_MTases"/>
    <property type="match status" value="1"/>
</dbReference>
<keyword evidence="6 8" id="KW-0949">S-adenosyl-L-methionine</keyword>
<keyword evidence="4 8" id="KW-0489">Methyltransferase</keyword>
<proteinExistence type="inferred from homology"/>
<evidence type="ECO:0000313" key="10">
    <source>
        <dbReference type="EMBL" id="MEI4549512.1"/>
    </source>
</evidence>
<name>A0ABU8ERB3_9GAMM</name>
<comment type="pathway">
    <text evidence="2 8">Cofactor biosynthesis; biotin biosynthesis.</text>
</comment>
<comment type="catalytic activity">
    <reaction evidence="1 8">
        <text>malonyl-[ACP] + S-adenosyl-L-methionine = malonyl-[ACP] methyl ester + S-adenosyl-L-homocysteine</text>
        <dbReference type="Rhea" id="RHEA:17105"/>
        <dbReference type="Rhea" id="RHEA-COMP:9623"/>
        <dbReference type="Rhea" id="RHEA-COMP:9954"/>
        <dbReference type="ChEBI" id="CHEBI:57856"/>
        <dbReference type="ChEBI" id="CHEBI:59789"/>
        <dbReference type="ChEBI" id="CHEBI:78449"/>
        <dbReference type="ChEBI" id="CHEBI:78845"/>
        <dbReference type="EC" id="2.1.1.197"/>
    </reaction>
</comment>
<evidence type="ECO:0000259" key="9">
    <source>
        <dbReference type="Pfam" id="PF08241"/>
    </source>
</evidence>
<dbReference type="InterPro" id="IPR013216">
    <property type="entry name" value="Methyltransf_11"/>
</dbReference>
<dbReference type="InterPro" id="IPR011814">
    <property type="entry name" value="BioC"/>
</dbReference>
<dbReference type="Pfam" id="PF08241">
    <property type="entry name" value="Methyltransf_11"/>
    <property type="match status" value="1"/>
</dbReference>
<dbReference type="InterPro" id="IPR029063">
    <property type="entry name" value="SAM-dependent_MTases_sf"/>
</dbReference>
<evidence type="ECO:0000256" key="5">
    <source>
        <dbReference type="ARBA" id="ARBA00022679"/>
    </source>
</evidence>
<dbReference type="RefSeq" id="WP_336435036.1">
    <property type="nucleotide sequence ID" value="NZ_JBAWKS010000001.1"/>
</dbReference>
<comment type="caution">
    <text evidence="10">The sequence shown here is derived from an EMBL/GenBank/DDBJ whole genome shotgun (WGS) entry which is preliminary data.</text>
</comment>